<evidence type="ECO:0000313" key="2">
    <source>
        <dbReference type="Proteomes" id="UP001626550"/>
    </source>
</evidence>
<dbReference type="Proteomes" id="UP001626550">
    <property type="component" value="Unassembled WGS sequence"/>
</dbReference>
<reference evidence="1 2" key="1">
    <citation type="submission" date="2024-11" db="EMBL/GenBank/DDBJ databases">
        <title>Adaptive evolution of stress response genes in parasites aligns with host niche diversity.</title>
        <authorList>
            <person name="Hahn C."/>
            <person name="Resl P."/>
        </authorList>
    </citation>
    <scope>NUCLEOTIDE SEQUENCE [LARGE SCALE GENOMIC DNA]</scope>
    <source>
        <strain evidence="1">EGGRZ-B1_66</strain>
        <tissue evidence="1">Body</tissue>
    </source>
</reference>
<name>A0ABD2QJF1_9PLAT</name>
<comment type="caution">
    <text evidence="1">The sequence shown here is derived from an EMBL/GenBank/DDBJ whole genome shotgun (WGS) entry which is preliminary data.</text>
</comment>
<keyword evidence="2" id="KW-1185">Reference proteome</keyword>
<dbReference type="EMBL" id="JBJKFK010000233">
    <property type="protein sequence ID" value="KAL3318531.1"/>
    <property type="molecule type" value="Genomic_DNA"/>
</dbReference>
<proteinExistence type="predicted"/>
<dbReference type="AlphaFoldDB" id="A0ABD2QJF1"/>
<organism evidence="1 2">
    <name type="scientific">Cichlidogyrus casuarinus</name>
    <dbReference type="NCBI Taxonomy" id="1844966"/>
    <lineage>
        <taxon>Eukaryota</taxon>
        <taxon>Metazoa</taxon>
        <taxon>Spiralia</taxon>
        <taxon>Lophotrochozoa</taxon>
        <taxon>Platyhelminthes</taxon>
        <taxon>Monogenea</taxon>
        <taxon>Monopisthocotylea</taxon>
        <taxon>Dactylogyridea</taxon>
        <taxon>Ancyrocephalidae</taxon>
        <taxon>Cichlidogyrus</taxon>
    </lineage>
</organism>
<evidence type="ECO:0000313" key="1">
    <source>
        <dbReference type="EMBL" id="KAL3318531.1"/>
    </source>
</evidence>
<sequence length="60" mass="7039">MYKFIHTPEKRLELEVKIAGADGNTLDKKEMIKEKTREIMQSFLSNNFVHILESISQETK</sequence>
<protein>
    <submittedName>
        <fullName evidence="1">Uncharacterized protein</fullName>
    </submittedName>
</protein>
<accession>A0ABD2QJF1</accession>
<gene>
    <name evidence="1" type="ORF">Ciccas_002809</name>
</gene>